<accession>A0AAW6U6H4</accession>
<reference evidence="1" key="1">
    <citation type="submission" date="2023-05" db="EMBL/GenBank/DDBJ databases">
        <title>Anaerotaeda fermentans gen. nov., sp. nov., a novel anaerobic planctomycete of the new family within the order Sedimentisphaerales isolated from Taman Peninsula, Russia.</title>
        <authorList>
            <person name="Khomyakova M.A."/>
            <person name="Merkel A.Y."/>
            <person name="Slobodkin A.I."/>
        </authorList>
    </citation>
    <scope>NUCLEOTIDE SEQUENCE</scope>
    <source>
        <strain evidence="1">M17dextr</strain>
    </source>
</reference>
<evidence type="ECO:0000313" key="2">
    <source>
        <dbReference type="Proteomes" id="UP001431776"/>
    </source>
</evidence>
<name>A0AAW6U6H4_9BACT</name>
<dbReference type="EMBL" id="JASCXX010000042">
    <property type="protein sequence ID" value="MDI6451623.1"/>
    <property type="molecule type" value="Genomic_DNA"/>
</dbReference>
<proteinExistence type="predicted"/>
<organism evidence="1 2">
    <name type="scientific">Anaerobaca lacustris</name>
    <dbReference type="NCBI Taxonomy" id="3044600"/>
    <lineage>
        <taxon>Bacteria</taxon>
        <taxon>Pseudomonadati</taxon>
        <taxon>Planctomycetota</taxon>
        <taxon>Phycisphaerae</taxon>
        <taxon>Sedimentisphaerales</taxon>
        <taxon>Anaerobacaceae</taxon>
        <taxon>Anaerobaca</taxon>
    </lineage>
</organism>
<dbReference type="RefSeq" id="WP_349247033.1">
    <property type="nucleotide sequence ID" value="NZ_JASCXX010000042.1"/>
</dbReference>
<protein>
    <submittedName>
        <fullName evidence="1">Uncharacterized protein</fullName>
    </submittedName>
</protein>
<dbReference type="Proteomes" id="UP001431776">
    <property type="component" value="Unassembled WGS sequence"/>
</dbReference>
<dbReference type="AlphaFoldDB" id="A0AAW6U6H4"/>
<evidence type="ECO:0000313" key="1">
    <source>
        <dbReference type="EMBL" id="MDI6451623.1"/>
    </source>
</evidence>
<keyword evidence="2" id="KW-1185">Reference proteome</keyword>
<sequence>MRLTEKDKEFLERLHDLMDSHDLSVELRIGRPSHMVLKGTYGEKIHKTFRMTRQGVRWRFQRLFNEVYVSAFATILFIEKMFGTQLREHAVRIGKERYEARRQAAGETLQMAYTIARDK</sequence>
<gene>
    <name evidence="1" type="ORF">QJ522_21350</name>
</gene>
<comment type="caution">
    <text evidence="1">The sequence shown here is derived from an EMBL/GenBank/DDBJ whole genome shotgun (WGS) entry which is preliminary data.</text>
</comment>